<reference evidence="3 4" key="1">
    <citation type="submission" date="2012-02" db="EMBL/GenBank/DDBJ databases">
        <title>Improved High-Quality Draft sequence of Microvirga sp. WSM3557.</title>
        <authorList>
            <consortium name="US DOE Joint Genome Institute"/>
            <person name="Lucas S."/>
            <person name="Han J."/>
            <person name="Lapidus A."/>
            <person name="Cheng J.-F."/>
            <person name="Goodwin L."/>
            <person name="Pitluck S."/>
            <person name="Peters L."/>
            <person name="Zhang X."/>
            <person name="Detter J.C."/>
            <person name="Han C."/>
            <person name="Tapia R."/>
            <person name="Land M."/>
            <person name="Hauser L."/>
            <person name="Kyrpides N."/>
            <person name="Ivanova N."/>
            <person name="Pagani I."/>
            <person name="Brau L."/>
            <person name="Yates R."/>
            <person name="O'Hara G."/>
            <person name="Rui T."/>
            <person name="Howieson J."/>
            <person name="Reeve W."/>
            <person name="Woyke T."/>
        </authorList>
    </citation>
    <scope>NUCLEOTIDE SEQUENCE [LARGE SCALE GENOMIC DNA]</scope>
    <source>
        <strain evidence="3 4">WSM3557</strain>
    </source>
</reference>
<dbReference type="InterPro" id="IPR039261">
    <property type="entry name" value="FNR_nucleotide-bd"/>
</dbReference>
<dbReference type="PATRIC" id="fig|864069.3.peg.5791"/>
<dbReference type="Gene3D" id="3.40.50.80">
    <property type="entry name" value="Nucleotide-binding domain of ferredoxin-NADP reductase (FNR) module"/>
    <property type="match status" value="1"/>
</dbReference>
<evidence type="ECO:0000256" key="1">
    <source>
        <dbReference type="ARBA" id="ARBA00035644"/>
    </source>
</evidence>
<proteinExistence type="inferred from homology"/>
<dbReference type="PANTHER" id="PTHR30157:SF0">
    <property type="entry name" value="NADPH-DEPENDENT FERRIC-CHELATE REDUCTASE"/>
    <property type="match status" value="1"/>
</dbReference>
<dbReference type="HOGENOM" id="CLU_040923_0_0_5"/>
<dbReference type="AlphaFoldDB" id="I4YL25"/>
<evidence type="ECO:0000313" key="3">
    <source>
        <dbReference type="EMBL" id="EIM24667.1"/>
    </source>
</evidence>
<dbReference type="InterPro" id="IPR039374">
    <property type="entry name" value="SIP_fam"/>
</dbReference>
<dbReference type="Gene3D" id="2.40.30.10">
    <property type="entry name" value="Translation factors"/>
    <property type="match status" value="1"/>
</dbReference>
<protein>
    <submittedName>
        <fullName evidence="3">Siderophore-interacting protein</fullName>
    </submittedName>
</protein>
<dbReference type="InterPro" id="IPR013113">
    <property type="entry name" value="SIP_FAD-bd"/>
</dbReference>
<dbReference type="Pfam" id="PF04954">
    <property type="entry name" value="SIP"/>
    <property type="match status" value="1"/>
</dbReference>
<dbReference type="PANTHER" id="PTHR30157">
    <property type="entry name" value="FERRIC REDUCTASE, NADPH-DEPENDENT"/>
    <property type="match status" value="1"/>
</dbReference>
<comment type="similarity">
    <text evidence="1">Belongs to the SIP oxidoreductase family.</text>
</comment>
<keyword evidence="4" id="KW-1185">Reference proteome</keyword>
<dbReference type="STRING" id="864069.MicloDRAFT_00053820"/>
<evidence type="ECO:0000313" key="4">
    <source>
        <dbReference type="Proteomes" id="UP000003947"/>
    </source>
</evidence>
<dbReference type="Gene3D" id="3.30.310.50">
    <property type="entry name" value="Alpha-D-phosphohexomutase, C-terminal domain"/>
    <property type="match status" value="1"/>
</dbReference>
<dbReference type="RefSeq" id="WP_009492509.1">
    <property type="nucleotide sequence ID" value="NZ_CP141048.1"/>
</dbReference>
<dbReference type="EMBL" id="JH660647">
    <property type="protein sequence ID" value="EIM24667.1"/>
    <property type="molecule type" value="Genomic_DNA"/>
</dbReference>
<dbReference type="InterPro" id="IPR017938">
    <property type="entry name" value="Riboflavin_synthase-like_b-brl"/>
</dbReference>
<dbReference type="GO" id="GO:0016491">
    <property type="term" value="F:oxidoreductase activity"/>
    <property type="evidence" value="ECO:0007669"/>
    <property type="project" value="InterPro"/>
</dbReference>
<dbReference type="Proteomes" id="UP000003947">
    <property type="component" value="Unassembled WGS sequence"/>
</dbReference>
<organism evidence="3 4">
    <name type="scientific">Microvirga lotononidis</name>
    <dbReference type="NCBI Taxonomy" id="864069"/>
    <lineage>
        <taxon>Bacteria</taxon>
        <taxon>Pseudomonadati</taxon>
        <taxon>Pseudomonadota</taxon>
        <taxon>Alphaproteobacteria</taxon>
        <taxon>Hyphomicrobiales</taxon>
        <taxon>Methylobacteriaceae</taxon>
        <taxon>Microvirga</taxon>
    </lineage>
</organism>
<accession>I4YL25</accession>
<dbReference type="CDD" id="cd06193">
    <property type="entry name" value="siderophore_interacting"/>
    <property type="match status" value="1"/>
</dbReference>
<dbReference type="eggNOG" id="COG2375">
    <property type="taxonomic scope" value="Bacteria"/>
</dbReference>
<feature type="domain" description="FAD-binding FR-type" evidence="2">
    <location>
        <begin position="106"/>
        <end position="231"/>
    </location>
</feature>
<dbReference type="SUPFAM" id="SSF63380">
    <property type="entry name" value="Riboflavin synthase domain-like"/>
    <property type="match status" value="1"/>
</dbReference>
<dbReference type="PROSITE" id="PS51384">
    <property type="entry name" value="FAD_FR"/>
    <property type="match status" value="1"/>
</dbReference>
<dbReference type="InterPro" id="IPR017927">
    <property type="entry name" value="FAD-bd_FR_type"/>
</dbReference>
<evidence type="ECO:0000259" key="2">
    <source>
        <dbReference type="PROSITE" id="PS51384"/>
    </source>
</evidence>
<dbReference type="InterPro" id="IPR014543">
    <property type="entry name" value="UCP028291"/>
</dbReference>
<sequence>MTSSLLRAEAKVDLAGPMQVMDKLCAHFVEHGHVDRSGRSARVTFVYGSASVEADDDSLRLQAESADATGLAYVKWSLAEHILGFAEGVSPRISWTGDGAAGSPLPYFREMRVVSATNVTPRMRRVRLKGSDLARFATGGMHVRLLFPPKAGVVPQWPVTGEDGRPVWPKGEDRPVMRIYTIRSIDVARGEIEIDFVLHDGDETPGSTWARLARPGDIVGAMGPAGGELPDADWYLFVGDETALPAISRILAELPAERRATVLLEVADASEEQPLRSLAALEIRWMHRNGAPAGTTSLLEDALRGIAMPPGAARRFIWAGCEQSSCRCLKRLLRKEWKIPTSEHQVVAYWRAGHSADQVEH</sequence>
<gene>
    <name evidence="3" type="ORF">MicloDRAFT_00053820</name>
</gene>
<dbReference type="InterPro" id="IPR007037">
    <property type="entry name" value="SIP_rossman_dom"/>
</dbReference>
<name>I4YL25_9HYPH</name>
<dbReference type="OrthoDB" id="9814826at2"/>
<dbReference type="Pfam" id="PF08021">
    <property type="entry name" value="FAD_binding_9"/>
    <property type="match status" value="1"/>
</dbReference>
<dbReference type="Pfam" id="PF09981">
    <property type="entry name" value="DUF2218"/>
    <property type="match status" value="1"/>
</dbReference>